<sequence length="189" mass="20668">MARTALDRHAEALALDALDTVIHCSPWTIPEIGLVGSAPDGHSVLISVTPSNPNFAASWRTELPATLAHELHHAARWRSVGYGSTLLEALVSEGLAQHHERLERRETPIYAQPTTDLNRLWARASPALQGPYTHHAWFFGSEDQDLPRWGGYALGFELVGRFLHLHGGTAADHAHTPASAFEHSWSAGP</sequence>
<comment type="caution">
    <text evidence="2">The sequence shown here is derived from an EMBL/GenBank/DDBJ whole genome shotgun (WGS) entry which is preliminary data.</text>
</comment>
<feature type="domain" description="DUF2268" evidence="1">
    <location>
        <begin position="56"/>
        <end position="181"/>
    </location>
</feature>
<keyword evidence="3" id="KW-1185">Reference proteome</keyword>
<dbReference type="InterPro" id="IPR018728">
    <property type="entry name" value="DUF2268"/>
</dbReference>
<organism evidence="2 3">
    <name type="scientific">Deinococcus arcticus</name>
    <dbReference type="NCBI Taxonomy" id="2136176"/>
    <lineage>
        <taxon>Bacteria</taxon>
        <taxon>Thermotogati</taxon>
        <taxon>Deinococcota</taxon>
        <taxon>Deinococci</taxon>
        <taxon>Deinococcales</taxon>
        <taxon>Deinococcaceae</taxon>
        <taxon>Deinococcus</taxon>
    </lineage>
</organism>
<gene>
    <name evidence="2" type="ORF">C8263_15645</name>
</gene>
<reference evidence="2 3" key="1">
    <citation type="submission" date="2018-03" db="EMBL/GenBank/DDBJ databases">
        <title>Draft genome of Deinococcus sp. OD32.</title>
        <authorList>
            <person name="Wang X.-P."/>
            <person name="Du Z.-J."/>
        </authorList>
    </citation>
    <scope>NUCLEOTIDE SEQUENCE [LARGE SCALE GENOMIC DNA]</scope>
    <source>
        <strain evidence="2 3">OD32</strain>
    </source>
</reference>
<evidence type="ECO:0000313" key="2">
    <source>
        <dbReference type="EMBL" id="PTA66906.1"/>
    </source>
</evidence>
<protein>
    <recommendedName>
        <fullName evidence="1">DUF2268 domain-containing protein</fullName>
    </recommendedName>
</protein>
<dbReference type="OrthoDB" id="69012at2"/>
<proteinExistence type="predicted"/>
<name>A0A2T3W4S5_9DEIO</name>
<evidence type="ECO:0000313" key="3">
    <source>
        <dbReference type="Proteomes" id="UP000240317"/>
    </source>
</evidence>
<dbReference type="Pfam" id="PF10026">
    <property type="entry name" value="DUF2268"/>
    <property type="match status" value="1"/>
</dbReference>
<accession>A0A2T3W4S5</accession>
<dbReference type="Proteomes" id="UP000240317">
    <property type="component" value="Unassembled WGS sequence"/>
</dbReference>
<dbReference type="AlphaFoldDB" id="A0A2T3W4S5"/>
<dbReference type="EMBL" id="PYSV01000018">
    <property type="protein sequence ID" value="PTA66906.1"/>
    <property type="molecule type" value="Genomic_DNA"/>
</dbReference>
<evidence type="ECO:0000259" key="1">
    <source>
        <dbReference type="Pfam" id="PF10026"/>
    </source>
</evidence>